<reference evidence="9" key="1">
    <citation type="journal article" date="2019" name="Sci. Rep.">
        <title>Draft genome of Tanacetum cinerariifolium, the natural source of mosquito coil.</title>
        <authorList>
            <person name="Yamashiro T."/>
            <person name="Shiraishi A."/>
            <person name="Satake H."/>
            <person name="Nakayama K."/>
        </authorList>
    </citation>
    <scope>NUCLEOTIDE SEQUENCE</scope>
</reference>
<dbReference type="SUPFAM" id="SSF53098">
    <property type="entry name" value="Ribonuclease H-like"/>
    <property type="match status" value="1"/>
</dbReference>
<feature type="compositionally biased region" description="Pro residues" evidence="7">
    <location>
        <begin position="1073"/>
        <end position="1085"/>
    </location>
</feature>
<dbReference type="PROSITE" id="PS50330">
    <property type="entry name" value="UIM"/>
    <property type="match status" value="1"/>
</dbReference>
<dbReference type="Gene3D" id="3.10.20.370">
    <property type="match status" value="1"/>
</dbReference>
<evidence type="ECO:0000256" key="5">
    <source>
        <dbReference type="ARBA" id="ARBA00022801"/>
    </source>
</evidence>
<keyword evidence="4" id="KW-0255">Endonuclease</keyword>
<feature type="region of interest" description="Disordered" evidence="7">
    <location>
        <begin position="797"/>
        <end position="891"/>
    </location>
</feature>
<name>A0A6L2KFT8_TANCI</name>
<dbReference type="InterPro" id="IPR041373">
    <property type="entry name" value="RT_RNaseH"/>
</dbReference>
<dbReference type="InterPro" id="IPR036397">
    <property type="entry name" value="RNaseH_sf"/>
</dbReference>
<evidence type="ECO:0000256" key="1">
    <source>
        <dbReference type="ARBA" id="ARBA00022679"/>
    </source>
</evidence>
<organism evidence="9">
    <name type="scientific">Tanacetum cinerariifolium</name>
    <name type="common">Dalmatian daisy</name>
    <name type="synonym">Chrysanthemum cinerariifolium</name>
    <dbReference type="NCBI Taxonomy" id="118510"/>
    <lineage>
        <taxon>Eukaryota</taxon>
        <taxon>Viridiplantae</taxon>
        <taxon>Streptophyta</taxon>
        <taxon>Embryophyta</taxon>
        <taxon>Tracheophyta</taxon>
        <taxon>Spermatophyta</taxon>
        <taxon>Magnoliopsida</taxon>
        <taxon>eudicotyledons</taxon>
        <taxon>Gunneridae</taxon>
        <taxon>Pentapetalae</taxon>
        <taxon>asterids</taxon>
        <taxon>campanulids</taxon>
        <taxon>Asterales</taxon>
        <taxon>Asteraceae</taxon>
        <taxon>Asteroideae</taxon>
        <taxon>Anthemideae</taxon>
        <taxon>Anthemidinae</taxon>
        <taxon>Tanacetum</taxon>
    </lineage>
</organism>
<feature type="compositionally biased region" description="Basic residues" evidence="7">
    <location>
        <begin position="751"/>
        <end position="766"/>
    </location>
</feature>
<feature type="region of interest" description="Disordered" evidence="7">
    <location>
        <begin position="1057"/>
        <end position="1122"/>
    </location>
</feature>
<dbReference type="PROSITE" id="PS50994">
    <property type="entry name" value="INTEGRASE"/>
    <property type="match status" value="1"/>
</dbReference>
<dbReference type="Gene3D" id="3.30.420.10">
    <property type="entry name" value="Ribonuclease H-like superfamily/Ribonuclease H"/>
    <property type="match status" value="2"/>
</dbReference>
<evidence type="ECO:0000259" key="8">
    <source>
        <dbReference type="PROSITE" id="PS50994"/>
    </source>
</evidence>
<feature type="region of interest" description="Disordered" evidence="7">
    <location>
        <begin position="678"/>
        <end position="776"/>
    </location>
</feature>
<feature type="compositionally biased region" description="Basic and acidic residues" evidence="7">
    <location>
        <begin position="739"/>
        <end position="749"/>
    </location>
</feature>
<feature type="compositionally biased region" description="Basic and acidic residues" evidence="7">
    <location>
        <begin position="1109"/>
        <end position="1122"/>
    </location>
</feature>
<proteinExistence type="predicted"/>
<dbReference type="GO" id="GO:0016787">
    <property type="term" value="F:hydrolase activity"/>
    <property type="evidence" value="ECO:0007669"/>
    <property type="project" value="UniProtKB-KW"/>
</dbReference>
<evidence type="ECO:0000256" key="2">
    <source>
        <dbReference type="ARBA" id="ARBA00022695"/>
    </source>
</evidence>
<feature type="domain" description="Integrase catalytic" evidence="8">
    <location>
        <begin position="237"/>
        <end position="332"/>
    </location>
</feature>
<evidence type="ECO:0000313" key="9">
    <source>
        <dbReference type="EMBL" id="GEU48343.1"/>
    </source>
</evidence>
<feature type="compositionally biased region" description="Low complexity" evidence="7">
    <location>
        <begin position="702"/>
        <end position="712"/>
    </location>
</feature>
<dbReference type="CDD" id="cd09274">
    <property type="entry name" value="RNase_HI_RT_Ty3"/>
    <property type="match status" value="1"/>
</dbReference>
<keyword evidence="3" id="KW-0540">Nuclease</keyword>
<dbReference type="InterPro" id="IPR012337">
    <property type="entry name" value="RNaseH-like_sf"/>
</dbReference>
<protein>
    <submittedName>
        <fullName evidence="9">Reverse transcriptase domain-containing protein</fullName>
    </submittedName>
</protein>
<dbReference type="Pfam" id="PF17917">
    <property type="entry name" value="RT_RNaseH"/>
    <property type="match status" value="1"/>
</dbReference>
<evidence type="ECO:0000256" key="7">
    <source>
        <dbReference type="SAM" id="MobiDB-lite"/>
    </source>
</evidence>
<dbReference type="GO" id="GO:0015074">
    <property type="term" value="P:DNA integration"/>
    <property type="evidence" value="ECO:0007669"/>
    <property type="project" value="InterPro"/>
</dbReference>
<evidence type="ECO:0000256" key="6">
    <source>
        <dbReference type="ARBA" id="ARBA00022918"/>
    </source>
</evidence>
<dbReference type="GO" id="GO:0003676">
    <property type="term" value="F:nucleic acid binding"/>
    <property type="evidence" value="ECO:0007669"/>
    <property type="project" value="InterPro"/>
</dbReference>
<dbReference type="SUPFAM" id="SSF56672">
    <property type="entry name" value="DNA/RNA polymerases"/>
    <property type="match status" value="1"/>
</dbReference>
<dbReference type="GO" id="GO:0003964">
    <property type="term" value="F:RNA-directed DNA polymerase activity"/>
    <property type="evidence" value="ECO:0007669"/>
    <property type="project" value="UniProtKB-KW"/>
</dbReference>
<dbReference type="InterPro" id="IPR052160">
    <property type="entry name" value="Gypsy_RT_Integrase-like"/>
</dbReference>
<keyword evidence="6 9" id="KW-0695">RNA-directed DNA polymerase</keyword>
<dbReference type="PANTHER" id="PTHR47266">
    <property type="entry name" value="ENDONUCLEASE-RELATED"/>
    <property type="match status" value="1"/>
</dbReference>
<dbReference type="AlphaFoldDB" id="A0A6L2KFT8"/>
<dbReference type="EMBL" id="BKCJ010002406">
    <property type="protein sequence ID" value="GEU48343.1"/>
    <property type="molecule type" value="Genomic_DNA"/>
</dbReference>
<keyword evidence="2" id="KW-0548">Nucleotidyltransferase</keyword>
<gene>
    <name evidence="9" type="ORF">Tci_020321</name>
</gene>
<sequence length="1236" mass="139774">MCDASDYAVGAVLGQRVEKHFQPIYYASKTMNQAETNYTTTEKEMLVVVYAFKKFRSYLIKSKSIEFDFKVIDTKGAENYAADHLSRLKNPYKNTFDPKEINETFPLESLNKVAHQDPSTSWFADFANYHAGKYIIKGMMSQQKQKNFKDARHYFWDDPYLFRTYPNQIIQRCVAGKEAIGILNACYSGPTGGHYGANYTAKKVFDSGFYWPTMYKVAFELVNNYDSCQRQGKISQRDEMPRNFIYVCEIFDVWGIDFMGPFSSSKGNKYILVAVDYLSKWVEAKALPTNDARVVVKFLKSLFSRQVEVTNRGLKRNLERTVGENRALWSDKLEDALRAFKSAFKTPVGCTPYRLVYGKACHLPLELEHKALWALKHVNFDLKTASDHRKLQLNELSELRDQAYENSLIYKERTKKLHGAKIKNRIFNVGDQVLLFNSRLKIFSGKLKSRWIFPPVDEVFLCWTFVRFLRSSYPLIDSSLGKSISFYLYCLAVNFPPLCSNYILKDALDITQTNDNNPYVAPPLSDIVIEYINTLGYPSTLRNVSAISVNALYQPWRAILSMINMCLTGKTAGYDMPRHHVLQILWVSFIDPTLTMLKGFRKSLFNPYKPLTDRLNLATASREKKKTTHMLTPNDGREIYGMSIPDALLTDEIKGAPYYGEYQEHVAKYHQYLDAKHGNSEEGGATESLKATKGTKPKAAKATKPAGDKATTFTSTQPPKPKPALTHPSKAVLKKKQKLVKETHDEPSPAKRSKGGLVKKIRKPRSPLKLVDEPIAEDVLVKETAYNKEEANLQRALELSLKEQTEQTQGPARPVSRTPMLTEASRHTESPSLDAELPLTDSEIESNNIASKIDIGDQDEGQAGPNPGDHDEGQAGPNPSIQYEGQAGSNPDQFFVKKQQDEDPGKTNVEAEVQSMVSVPIHQDTSLVPLLTTPGIDLTTLQSGSPLSTSTTTTSAVMTTTTISRPPPQPQQSIADPTLTKRIDKLEQHMVNLIQHNLALEESDLPTVDMKEILQQRMFEDKSYESHEDHKKFYDALEKSLEHDYSEQLLSDLEEACQKKRKRRDVPRTPSGSPTPQPPPPPPPIGASGALDNSILNEQVHFSNDEDSGNDHLPKADSRKDWWKPLPAEERPATPEPAWTIPSSTISDVENNWATTLVLAYETLAENSLLAKTRAMTNFLNWYCRLVNKIMLTPADLEGKAYEVVKALYLDVIHLQFQMEECHKMLTDQVDWTNPE</sequence>
<comment type="caution">
    <text evidence="9">The sequence shown here is derived from an EMBL/GenBank/DDBJ whole genome shotgun (WGS) entry which is preliminary data.</text>
</comment>
<keyword evidence="5" id="KW-0378">Hydrolase</keyword>
<dbReference type="Gene3D" id="1.10.340.70">
    <property type="match status" value="1"/>
</dbReference>
<evidence type="ECO:0000256" key="3">
    <source>
        <dbReference type="ARBA" id="ARBA00022722"/>
    </source>
</evidence>
<dbReference type="InterPro" id="IPR043502">
    <property type="entry name" value="DNA/RNA_pol_sf"/>
</dbReference>
<feature type="compositionally biased region" description="Polar residues" evidence="7">
    <location>
        <begin position="877"/>
        <end position="891"/>
    </location>
</feature>
<dbReference type="InterPro" id="IPR003903">
    <property type="entry name" value="UIM_dom"/>
</dbReference>
<dbReference type="FunFam" id="3.10.20.370:FF:000001">
    <property type="entry name" value="Retrovirus-related Pol polyprotein from transposon 17.6-like protein"/>
    <property type="match status" value="1"/>
</dbReference>
<accession>A0A6L2KFT8</accession>
<keyword evidence="1" id="KW-0808">Transferase</keyword>
<evidence type="ECO:0000256" key="4">
    <source>
        <dbReference type="ARBA" id="ARBA00022759"/>
    </source>
</evidence>
<dbReference type="GO" id="GO:0004519">
    <property type="term" value="F:endonuclease activity"/>
    <property type="evidence" value="ECO:0007669"/>
    <property type="project" value="UniProtKB-KW"/>
</dbReference>
<dbReference type="InterPro" id="IPR001584">
    <property type="entry name" value="Integrase_cat-core"/>
</dbReference>